<dbReference type="AlphaFoldDB" id="A0ABD0YKK7"/>
<evidence type="ECO:0000256" key="1">
    <source>
        <dbReference type="ARBA" id="ARBA00022574"/>
    </source>
</evidence>
<keyword evidence="2" id="KW-0677">Repeat</keyword>
<reference evidence="4 5" key="1">
    <citation type="submission" date="2024-07" db="EMBL/GenBank/DDBJ databases">
        <title>Chromosome-level genome assembly of the water stick insect Ranatra chinensis (Heteroptera: Nepidae).</title>
        <authorList>
            <person name="Liu X."/>
        </authorList>
    </citation>
    <scope>NUCLEOTIDE SEQUENCE [LARGE SCALE GENOMIC DNA]</scope>
    <source>
        <strain evidence="4">Cailab_2021Rc</strain>
        <tissue evidence="4">Muscle</tissue>
    </source>
</reference>
<name>A0ABD0YKK7_9HEMI</name>
<evidence type="ECO:0000256" key="2">
    <source>
        <dbReference type="ARBA" id="ARBA00022737"/>
    </source>
</evidence>
<proteinExistence type="predicted"/>
<keyword evidence="1" id="KW-0853">WD repeat</keyword>
<dbReference type="PANTHER" id="PTHR44324:SF6">
    <property type="entry name" value="EF-HAND CALCIUM BINDING DOMAIN 8"/>
    <property type="match status" value="1"/>
</dbReference>
<sequence length="304" mass="33925">MVVETSRTSSVGSDTGENASGNSFKPLPVIVDILDETHLTDLQNQFAKSTRGRLPKDRLRAILEQYSSDLTYSDEDFDILYFKLNSTEGDGATWELFVDYLLAEYAEKSIAKAGNALLLLAVPIASKPKFLKTYHRHPIIRIAFNAAITKFEVQRLPEWTKGGSDVSLLMLKASPREIRIQRSSGRCLASQDLSGMNSGVVVYRRFEASARFIFRTINDIGPSGSLTPSTHGWLENPVPSIKQAVKVSNQPEVSSTWITDLVCLPDINKVCTSSTERQLRFYHTAKDNFDLRLVVSGKELFVDN</sequence>
<dbReference type="Proteomes" id="UP001558652">
    <property type="component" value="Unassembled WGS sequence"/>
</dbReference>
<feature type="region of interest" description="Disordered" evidence="3">
    <location>
        <begin position="1"/>
        <end position="20"/>
    </location>
</feature>
<protein>
    <submittedName>
        <fullName evidence="4">Uncharacterized protein</fullName>
    </submittedName>
</protein>
<dbReference type="InterPro" id="IPR051242">
    <property type="entry name" value="WD-EF-hand_domain"/>
</dbReference>
<organism evidence="4 5">
    <name type="scientific">Ranatra chinensis</name>
    <dbReference type="NCBI Taxonomy" id="642074"/>
    <lineage>
        <taxon>Eukaryota</taxon>
        <taxon>Metazoa</taxon>
        <taxon>Ecdysozoa</taxon>
        <taxon>Arthropoda</taxon>
        <taxon>Hexapoda</taxon>
        <taxon>Insecta</taxon>
        <taxon>Pterygota</taxon>
        <taxon>Neoptera</taxon>
        <taxon>Paraneoptera</taxon>
        <taxon>Hemiptera</taxon>
        <taxon>Heteroptera</taxon>
        <taxon>Panheteroptera</taxon>
        <taxon>Nepomorpha</taxon>
        <taxon>Nepidae</taxon>
        <taxon>Ranatrinae</taxon>
        <taxon>Ranatra</taxon>
    </lineage>
</organism>
<evidence type="ECO:0000256" key="3">
    <source>
        <dbReference type="SAM" id="MobiDB-lite"/>
    </source>
</evidence>
<accession>A0ABD0YKK7</accession>
<gene>
    <name evidence="4" type="ORF">AAG570_011422</name>
</gene>
<dbReference type="EMBL" id="JBFDAA010000006">
    <property type="protein sequence ID" value="KAL1131810.1"/>
    <property type="molecule type" value="Genomic_DNA"/>
</dbReference>
<dbReference type="PANTHER" id="PTHR44324">
    <property type="entry name" value="WD40 REPEAT DOMAIN 95"/>
    <property type="match status" value="1"/>
</dbReference>
<evidence type="ECO:0000313" key="4">
    <source>
        <dbReference type="EMBL" id="KAL1131810.1"/>
    </source>
</evidence>
<keyword evidence="5" id="KW-1185">Reference proteome</keyword>
<comment type="caution">
    <text evidence="4">The sequence shown here is derived from an EMBL/GenBank/DDBJ whole genome shotgun (WGS) entry which is preliminary data.</text>
</comment>
<evidence type="ECO:0000313" key="5">
    <source>
        <dbReference type="Proteomes" id="UP001558652"/>
    </source>
</evidence>